<dbReference type="Pfam" id="PF05805">
    <property type="entry name" value="L6_membrane"/>
    <property type="match status" value="1"/>
</dbReference>
<evidence type="ECO:0000256" key="3">
    <source>
        <dbReference type="ARBA" id="ARBA00022692"/>
    </source>
</evidence>
<dbReference type="KEGG" id="ipu:108271090"/>
<dbReference type="GO" id="GO:0016020">
    <property type="term" value="C:membrane"/>
    <property type="evidence" value="ECO:0007669"/>
    <property type="project" value="UniProtKB-SubCell"/>
</dbReference>
<comment type="similarity">
    <text evidence="2">Belongs to the L6 tetraspanin family.</text>
</comment>
<dbReference type="InterPro" id="IPR008661">
    <property type="entry name" value="L6_membrane"/>
</dbReference>
<dbReference type="CTD" id="116441"/>
<dbReference type="PANTHER" id="PTHR14198">
    <property type="entry name" value="TRANSMEMBRANE 4 L6 FAMILY MEMBER 1-RELATED"/>
    <property type="match status" value="1"/>
</dbReference>
<evidence type="ECO:0000313" key="8">
    <source>
        <dbReference type="RefSeq" id="XP_017333844.1"/>
    </source>
</evidence>
<feature type="transmembrane region" description="Helical" evidence="6">
    <location>
        <begin position="45"/>
        <end position="70"/>
    </location>
</feature>
<keyword evidence="7" id="KW-1185">Reference proteome</keyword>
<reference evidence="7" key="1">
    <citation type="journal article" date="2016" name="Nat. Commun.">
        <title>The channel catfish genome sequence provides insights into the evolution of scale formation in teleosts.</title>
        <authorList>
            <person name="Liu Z."/>
            <person name="Liu S."/>
            <person name="Yao J."/>
            <person name="Bao L."/>
            <person name="Zhang J."/>
            <person name="Li Y."/>
            <person name="Jiang C."/>
            <person name="Sun L."/>
            <person name="Wang R."/>
            <person name="Zhang Y."/>
            <person name="Zhou T."/>
            <person name="Zeng Q."/>
            <person name="Fu Q."/>
            <person name="Gao S."/>
            <person name="Li N."/>
            <person name="Koren S."/>
            <person name="Jiang Y."/>
            <person name="Zimin A."/>
            <person name="Xu P."/>
            <person name="Phillippy A.M."/>
            <person name="Geng X."/>
            <person name="Song L."/>
            <person name="Sun F."/>
            <person name="Li C."/>
            <person name="Wang X."/>
            <person name="Chen A."/>
            <person name="Jin Y."/>
            <person name="Yuan Z."/>
            <person name="Yang Y."/>
            <person name="Tan S."/>
            <person name="Peatman E."/>
            <person name="Lu J."/>
            <person name="Qin Z."/>
            <person name="Dunham R."/>
            <person name="Li Z."/>
            <person name="Sonstegard T."/>
            <person name="Feng J."/>
            <person name="Danzmann R.G."/>
            <person name="Schroeder S."/>
            <person name="Scheffler B."/>
            <person name="Duke M.V."/>
            <person name="Ballard L."/>
            <person name="Kucuktas H."/>
            <person name="Kaltenboeck L."/>
            <person name="Liu H."/>
            <person name="Armbruster J."/>
            <person name="Xie Y."/>
            <person name="Kirby M.L."/>
            <person name="Tian Y."/>
            <person name="Flanagan M.E."/>
            <person name="Mu W."/>
            <person name="Waldbieser G.C."/>
        </authorList>
    </citation>
    <scope>NUCLEOTIDE SEQUENCE [LARGE SCALE GENOMIC DNA]</scope>
    <source>
        <strain evidence="7">SDA103</strain>
    </source>
</reference>
<evidence type="ECO:0000256" key="4">
    <source>
        <dbReference type="ARBA" id="ARBA00022989"/>
    </source>
</evidence>
<dbReference type="OMA" id="ICRPCCY"/>
<dbReference type="STRING" id="7998.ENSIPUP00000003374"/>
<feature type="transmembrane region" description="Helical" evidence="6">
    <location>
        <begin position="82"/>
        <end position="110"/>
    </location>
</feature>
<dbReference type="Proteomes" id="UP000221080">
    <property type="component" value="Chromosome 10"/>
</dbReference>
<organism evidence="7 8">
    <name type="scientific">Ictalurus punctatus</name>
    <name type="common">Channel catfish</name>
    <name type="synonym">Silurus punctatus</name>
    <dbReference type="NCBI Taxonomy" id="7998"/>
    <lineage>
        <taxon>Eukaryota</taxon>
        <taxon>Metazoa</taxon>
        <taxon>Chordata</taxon>
        <taxon>Craniata</taxon>
        <taxon>Vertebrata</taxon>
        <taxon>Euteleostomi</taxon>
        <taxon>Actinopterygii</taxon>
        <taxon>Neopterygii</taxon>
        <taxon>Teleostei</taxon>
        <taxon>Ostariophysi</taxon>
        <taxon>Siluriformes</taxon>
        <taxon>Ictaluridae</taxon>
        <taxon>Ictalurus</taxon>
    </lineage>
</organism>
<name>A0A2D0RTL9_ICTPU</name>
<reference evidence="8" key="2">
    <citation type="submission" date="2025-08" db="UniProtKB">
        <authorList>
            <consortium name="RefSeq"/>
        </authorList>
    </citation>
    <scope>IDENTIFICATION</scope>
    <source>
        <tissue evidence="8">Blood</tissue>
    </source>
</reference>
<comment type="subcellular location">
    <subcellularLocation>
        <location evidence="1">Membrane</location>
        <topology evidence="1">Multi-pass membrane protein</topology>
    </subcellularLocation>
</comment>
<keyword evidence="4 6" id="KW-1133">Transmembrane helix</keyword>
<feature type="transmembrane region" description="Helical" evidence="6">
    <location>
        <begin position="12"/>
        <end position="30"/>
    </location>
</feature>
<dbReference type="OrthoDB" id="8697884at2759"/>
<protein>
    <submittedName>
        <fullName evidence="8">Transmembrane 4 L6 family member 18</fullName>
    </submittedName>
</protein>
<dbReference type="AlphaFoldDB" id="A0A2D0RTL9"/>
<proteinExistence type="inferred from homology"/>
<dbReference type="RefSeq" id="XP_017333844.1">
    <property type="nucleotide sequence ID" value="XM_017478355.3"/>
</dbReference>
<accession>A0A2D0RTL9</accession>
<evidence type="ECO:0000313" key="7">
    <source>
        <dbReference type="Proteomes" id="UP000221080"/>
    </source>
</evidence>
<dbReference type="GeneID" id="108271090"/>
<feature type="transmembrane region" description="Helical" evidence="6">
    <location>
        <begin position="158"/>
        <end position="183"/>
    </location>
</feature>
<gene>
    <name evidence="8" type="primary">tm4sf18</name>
</gene>
<sequence>MCSLSFARSLGFALIPLAICCIVANVLLFFPNGTVSFVQNDQLSAYVWSFMGIGGGGIAIFIAAFTFLCMGKCADSCGTESCAMCGSVLASLIGLAGSGYCFIISAMAMLEGPYCLNSLKWGTPFQDHGLQYLLNRESWSTCVQPAHIVEWNVTLLSILLGLSLIEFLICFVQFISGLVSAICRPCCYKQQYSLSA</sequence>
<keyword evidence="5 6" id="KW-0472">Membrane</keyword>
<evidence type="ECO:0000256" key="5">
    <source>
        <dbReference type="ARBA" id="ARBA00023136"/>
    </source>
</evidence>
<keyword evidence="3 6" id="KW-0812">Transmembrane</keyword>
<evidence type="ECO:0000256" key="6">
    <source>
        <dbReference type="SAM" id="Phobius"/>
    </source>
</evidence>
<dbReference type="PANTHER" id="PTHR14198:SF18">
    <property type="entry name" value="TRANSMEMBRANE 4 L6 FAMILY MEMBER 1"/>
    <property type="match status" value="1"/>
</dbReference>
<evidence type="ECO:0000256" key="1">
    <source>
        <dbReference type="ARBA" id="ARBA00004141"/>
    </source>
</evidence>
<evidence type="ECO:0000256" key="2">
    <source>
        <dbReference type="ARBA" id="ARBA00006193"/>
    </source>
</evidence>